<reference evidence="2 3" key="1">
    <citation type="journal article" date="2018" name="Front. Microbiol.">
        <title>Hydrolytic Capabilities as a Key to Environmental Success: Chitinolytic and Cellulolytic Acidobacteria From Acidic Sub-arctic Soils and Boreal Peatlands.</title>
        <authorList>
            <person name="Belova S.E."/>
            <person name="Ravin N.V."/>
            <person name="Pankratov T.A."/>
            <person name="Rakitin A.L."/>
            <person name="Ivanova A.A."/>
            <person name="Beletsky A.V."/>
            <person name="Mardanov A.V."/>
            <person name="Sinninghe Damste J.S."/>
            <person name="Dedysh S.N."/>
        </authorList>
    </citation>
    <scope>NUCLEOTIDE SEQUENCE [LARGE SCALE GENOMIC DNA]</scope>
    <source>
        <strain evidence="2 3">SBC82</strain>
    </source>
</reference>
<feature type="compositionally biased region" description="Polar residues" evidence="1">
    <location>
        <begin position="21"/>
        <end position="38"/>
    </location>
</feature>
<dbReference type="KEGG" id="abas:ACPOL_1560"/>
<protein>
    <submittedName>
        <fullName evidence="2">Uncharacterized protein</fullName>
    </submittedName>
</protein>
<dbReference type="AlphaFoldDB" id="A0A2Z5FWX9"/>
<evidence type="ECO:0000313" key="2">
    <source>
        <dbReference type="EMBL" id="AXC10906.1"/>
    </source>
</evidence>
<name>A0A2Z5FWX9_9BACT</name>
<keyword evidence="3" id="KW-1185">Reference proteome</keyword>
<feature type="region of interest" description="Disordered" evidence="1">
    <location>
        <begin position="1"/>
        <end position="38"/>
    </location>
</feature>
<dbReference type="EMBL" id="CP030840">
    <property type="protein sequence ID" value="AXC10906.1"/>
    <property type="molecule type" value="Genomic_DNA"/>
</dbReference>
<dbReference type="Proteomes" id="UP000253606">
    <property type="component" value="Chromosome"/>
</dbReference>
<evidence type="ECO:0000256" key="1">
    <source>
        <dbReference type="SAM" id="MobiDB-lite"/>
    </source>
</evidence>
<accession>A0A2Z5FWX9</accession>
<sequence>MGSDKEKRPAILKDVGRYFSKNRSASSNRSQLNVQPKT</sequence>
<evidence type="ECO:0000313" key="3">
    <source>
        <dbReference type="Proteomes" id="UP000253606"/>
    </source>
</evidence>
<organism evidence="2 3">
    <name type="scientific">Acidisarcina polymorpha</name>
    <dbReference type="NCBI Taxonomy" id="2211140"/>
    <lineage>
        <taxon>Bacteria</taxon>
        <taxon>Pseudomonadati</taxon>
        <taxon>Acidobacteriota</taxon>
        <taxon>Terriglobia</taxon>
        <taxon>Terriglobales</taxon>
        <taxon>Acidobacteriaceae</taxon>
        <taxon>Acidisarcina</taxon>
    </lineage>
</organism>
<gene>
    <name evidence="2" type="ORF">ACPOL_1560</name>
</gene>
<feature type="compositionally biased region" description="Basic and acidic residues" evidence="1">
    <location>
        <begin position="1"/>
        <end position="16"/>
    </location>
</feature>
<proteinExistence type="predicted"/>